<keyword evidence="4" id="KW-1185">Reference proteome</keyword>
<protein>
    <recommendedName>
        <fullName evidence="2">DUF6533 domain-containing protein</fullName>
    </recommendedName>
</protein>
<organism evidence="3 4">
    <name type="scientific">Exidia glandulosa HHB12029</name>
    <dbReference type="NCBI Taxonomy" id="1314781"/>
    <lineage>
        <taxon>Eukaryota</taxon>
        <taxon>Fungi</taxon>
        <taxon>Dikarya</taxon>
        <taxon>Basidiomycota</taxon>
        <taxon>Agaricomycotina</taxon>
        <taxon>Agaricomycetes</taxon>
        <taxon>Auriculariales</taxon>
        <taxon>Exidiaceae</taxon>
        <taxon>Exidia</taxon>
    </lineage>
</organism>
<dbReference type="Pfam" id="PF20151">
    <property type="entry name" value="DUF6533"/>
    <property type="match status" value="1"/>
</dbReference>
<dbReference type="EMBL" id="KV426051">
    <property type="protein sequence ID" value="KZV90333.1"/>
    <property type="molecule type" value="Genomic_DNA"/>
</dbReference>
<feature type="transmembrane region" description="Helical" evidence="1">
    <location>
        <begin position="64"/>
        <end position="82"/>
    </location>
</feature>
<gene>
    <name evidence="3" type="ORF">EXIGLDRAFT_770901</name>
</gene>
<feature type="transmembrane region" description="Helical" evidence="1">
    <location>
        <begin position="143"/>
        <end position="168"/>
    </location>
</feature>
<feature type="transmembrane region" description="Helical" evidence="1">
    <location>
        <begin position="110"/>
        <end position="131"/>
    </location>
</feature>
<evidence type="ECO:0000313" key="3">
    <source>
        <dbReference type="EMBL" id="KZV90333.1"/>
    </source>
</evidence>
<dbReference type="AlphaFoldDB" id="A0A165GCY5"/>
<accession>A0A165GCY5</accession>
<feature type="transmembrane region" description="Helical" evidence="1">
    <location>
        <begin position="236"/>
        <end position="261"/>
    </location>
</feature>
<feature type="domain" description="DUF6533" evidence="2">
    <location>
        <begin position="26"/>
        <end position="71"/>
    </location>
</feature>
<keyword evidence="1" id="KW-0472">Membrane</keyword>
<name>A0A165GCY5_EXIGL</name>
<proteinExistence type="predicted"/>
<evidence type="ECO:0000259" key="2">
    <source>
        <dbReference type="Pfam" id="PF20151"/>
    </source>
</evidence>
<dbReference type="Proteomes" id="UP000077266">
    <property type="component" value="Unassembled WGS sequence"/>
</dbReference>
<reference evidence="3 4" key="1">
    <citation type="journal article" date="2016" name="Mol. Biol. Evol.">
        <title>Comparative Genomics of Early-Diverging Mushroom-Forming Fungi Provides Insights into the Origins of Lignocellulose Decay Capabilities.</title>
        <authorList>
            <person name="Nagy L.G."/>
            <person name="Riley R."/>
            <person name="Tritt A."/>
            <person name="Adam C."/>
            <person name="Daum C."/>
            <person name="Floudas D."/>
            <person name="Sun H."/>
            <person name="Yadav J.S."/>
            <person name="Pangilinan J."/>
            <person name="Larsson K.H."/>
            <person name="Matsuura K."/>
            <person name="Barry K."/>
            <person name="Labutti K."/>
            <person name="Kuo R."/>
            <person name="Ohm R.A."/>
            <person name="Bhattacharya S.S."/>
            <person name="Shirouzu T."/>
            <person name="Yoshinaga Y."/>
            <person name="Martin F.M."/>
            <person name="Grigoriev I.V."/>
            <person name="Hibbett D.S."/>
        </authorList>
    </citation>
    <scope>NUCLEOTIDE SEQUENCE [LARGE SCALE GENOMIC DNA]</scope>
    <source>
        <strain evidence="3 4">HHB12029</strain>
    </source>
</reference>
<sequence>MDPEAQLQAAIAPLIVGLGDLQISKYIFCSALTILLWDWCLTVEDERQTIWKRRVNLLQALFYLNRYGAILMTAFNVASFLLPPHLLTDATQEQRYLARPDYETAVSDGWLHISLSAQIAAQWLCASAIVTYRVRALFQSNRLINIGIVVAWAMANTGVITLATLALLPDKVVAELPFGLKVCHSTVDIPLIWTPFIPALVFDMLAFGLAVWKLFNHASSTSRLGVMGGSKSNANIYKVMAFDSAMYFIVMWAATFVNVFIQLPITRDTLRIAWDPMMAVGSALCSRMVLNLKVADAHQVGVED</sequence>
<evidence type="ECO:0000256" key="1">
    <source>
        <dbReference type="SAM" id="Phobius"/>
    </source>
</evidence>
<evidence type="ECO:0000313" key="4">
    <source>
        <dbReference type="Proteomes" id="UP000077266"/>
    </source>
</evidence>
<keyword evidence="1" id="KW-0812">Transmembrane</keyword>
<keyword evidence="1" id="KW-1133">Transmembrane helix</keyword>
<feature type="transmembrane region" description="Helical" evidence="1">
    <location>
        <begin position="196"/>
        <end position="215"/>
    </location>
</feature>
<dbReference type="OrthoDB" id="3349377at2759"/>
<dbReference type="InterPro" id="IPR045340">
    <property type="entry name" value="DUF6533"/>
</dbReference>
<dbReference type="InParanoid" id="A0A165GCY5"/>